<dbReference type="Proteomes" id="UP001621418">
    <property type="component" value="Chromosome"/>
</dbReference>
<keyword evidence="2" id="KW-0732">Signal</keyword>
<proteinExistence type="predicted"/>
<name>A0ABZ1NEN4_9NOCA</name>
<evidence type="ECO:0000256" key="2">
    <source>
        <dbReference type="SAM" id="SignalP"/>
    </source>
</evidence>
<accession>A0ABZ1NEN4</accession>
<dbReference type="GeneID" id="91374554"/>
<dbReference type="RefSeq" id="WP_328659878.1">
    <property type="nucleotide sequence ID" value="NZ_CP108014.1"/>
</dbReference>
<organism evidence="3 4">
    <name type="scientific">Nocardia salmonicida</name>
    <dbReference type="NCBI Taxonomy" id="53431"/>
    <lineage>
        <taxon>Bacteria</taxon>
        <taxon>Bacillati</taxon>
        <taxon>Actinomycetota</taxon>
        <taxon>Actinomycetes</taxon>
        <taxon>Mycobacteriales</taxon>
        <taxon>Nocardiaceae</taxon>
        <taxon>Nocardia</taxon>
    </lineage>
</organism>
<reference evidence="3 4" key="1">
    <citation type="submission" date="2022-10" db="EMBL/GenBank/DDBJ databases">
        <title>The complete genomes of actinobacterial strains from the NBC collection.</title>
        <authorList>
            <person name="Joergensen T.S."/>
            <person name="Alvarez Arevalo M."/>
            <person name="Sterndorff E.B."/>
            <person name="Faurdal D."/>
            <person name="Vuksanovic O."/>
            <person name="Mourched A.-S."/>
            <person name="Charusanti P."/>
            <person name="Shaw S."/>
            <person name="Blin K."/>
            <person name="Weber T."/>
        </authorList>
    </citation>
    <scope>NUCLEOTIDE SEQUENCE [LARGE SCALE GENOMIC DNA]</scope>
    <source>
        <strain evidence="3 4">NBC_01413</strain>
    </source>
</reference>
<feature type="compositionally biased region" description="Low complexity" evidence="1">
    <location>
        <begin position="76"/>
        <end position="89"/>
    </location>
</feature>
<gene>
    <name evidence="3" type="ORF">OG308_10555</name>
</gene>
<evidence type="ECO:0000313" key="3">
    <source>
        <dbReference type="EMBL" id="WTY38237.1"/>
    </source>
</evidence>
<feature type="region of interest" description="Disordered" evidence="1">
    <location>
        <begin position="23"/>
        <end position="93"/>
    </location>
</feature>
<evidence type="ECO:0000256" key="1">
    <source>
        <dbReference type="SAM" id="MobiDB-lite"/>
    </source>
</evidence>
<protein>
    <submittedName>
        <fullName evidence="3">Uncharacterized protein</fullName>
    </submittedName>
</protein>
<dbReference type="EMBL" id="CP109527">
    <property type="protein sequence ID" value="WTY38237.1"/>
    <property type="molecule type" value="Genomic_DNA"/>
</dbReference>
<keyword evidence="4" id="KW-1185">Reference proteome</keyword>
<feature type="compositionally biased region" description="Polar residues" evidence="1">
    <location>
        <begin position="23"/>
        <end position="36"/>
    </location>
</feature>
<dbReference type="PROSITE" id="PS51257">
    <property type="entry name" value="PROKAR_LIPOPROTEIN"/>
    <property type="match status" value="1"/>
</dbReference>
<evidence type="ECO:0000313" key="4">
    <source>
        <dbReference type="Proteomes" id="UP001621418"/>
    </source>
</evidence>
<feature type="signal peptide" evidence="2">
    <location>
        <begin position="1"/>
        <end position="19"/>
    </location>
</feature>
<feature type="compositionally biased region" description="Pro residues" evidence="1">
    <location>
        <begin position="60"/>
        <end position="75"/>
    </location>
</feature>
<feature type="chain" id="PRO_5047431883" evidence="2">
    <location>
        <begin position="20"/>
        <end position="282"/>
    </location>
</feature>
<sequence>MKAAGFIVSVGMLCAVSVAGCSTDSGTAQPATTTARGGSWGSGTPVTELPGAGGPTIAPDQPPPVIIAPTTPGPRPTGSGAPSGAPASTVPRPPVATDVVSLVAVDAAGQPANGFALTSPTPVGTLDCSYMSPSRSATTAGIYECGASADSANVCWAAPDRASLLCANDPWQRGLRLYTVSPPVADIGKTASPEPWALELADGRHCRIRVGGAWGGRSDGLVGAYSCDGGNDVVLQPSTARTAIDTSTSTWVVEVGPLGSGAPDFPPPATVAVRTAYFAAAG</sequence>